<feature type="domain" description="Glutamyl/glutaminyl-tRNA synthetase class Ib catalytic" evidence="11">
    <location>
        <begin position="42"/>
        <end position="366"/>
    </location>
</feature>
<dbReference type="Gene3D" id="3.40.50.620">
    <property type="entry name" value="HUPs"/>
    <property type="match status" value="1"/>
</dbReference>
<dbReference type="InterPro" id="IPR050132">
    <property type="entry name" value="Gln/Glu-tRNA_Ligase"/>
</dbReference>
<dbReference type="InterPro" id="IPR049437">
    <property type="entry name" value="tRNA-synt_1c_C2"/>
</dbReference>
<evidence type="ECO:0000256" key="4">
    <source>
        <dbReference type="ARBA" id="ARBA00022741"/>
    </source>
</evidence>
<dbReference type="InterPro" id="IPR014729">
    <property type="entry name" value="Rossmann-like_a/b/a_fold"/>
</dbReference>
<proteinExistence type="inferred from homology"/>
<evidence type="ECO:0000256" key="1">
    <source>
        <dbReference type="ARBA" id="ARBA00005594"/>
    </source>
</evidence>
<feature type="compositionally biased region" description="Basic and acidic residues" evidence="10">
    <location>
        <begin position="654"/>
        <end position="666"/>
    </location>
</feature>
<keyword evidence="3 9" id="KW-0436">Ligase</keyword>
<dbReference type="InterPro" id="IPR020056">
    <property type="entry name" value="Rbsml_bL25/Gln-tRNA_synth_N"/>
</dbReference>
<organism evidence="14">
    <name type="scientific">Pseudo-nitzschia delicatissima</name>
    <dbReference type="NCBI Taxonomy" id="44447"/>
    <lineage>
        <taxon>Eukaryota</taxon>
        <taxon>Sar</taxon>
        <taxon>Stramenopiles</taxon>
        <taxon>Ochrophyta</taxon>
        <taxon>Bacillariophyta</taxon>
        <taxon>Bacillariophyceae</taxon>
        <taxon>Bacillariophycidae</taxon>
        <taxon>Bacillariales</taxon>
        <taxon>Bacillariaceae</taxon>
        <taxon>Pseudo-nitzschia</taxon>
    </lineage>
</organism>
<feature type="region of interest" description="Disordered" evidence="10">
    <location>
        <begin position="166"/>
        <end position="189"/>
    </location>
</feature>
<dbReference type="SUPFAM" id="SSF50715">
    <property type="entry name" value="Ribosomal protein L25-like"/>
    <property type="match status" value="1"/>
</dbReference>
<reference evidence="14" key="1">
    <citation type="submission" date="2021-01" db="EMBL/GenBank/DDBJ databases">
        <authorList>
            <person name="Corre E."/>
            <person name="Pelletier E."/>
            <person name="Niang G."/>
            <person name="Scheremetjew M."/>
            <person name="Finn R."/>
            <person name="Kale V."/>
            <person name="Holt S."/>
            <person name="Cochrane G."/>
            <person name="Meng A."/>
            <person name="Brown T."/>
            <person name="Cohen L."/>
        </authorList>
    </citation>
    <scope>NUCLEOTIDE SEQUENCE</scope>
    <source>
        <strain evidence="14">B596</strain>
    </source>
</reference>
<evidence type="ECO:0000259" key="13">
    <source>
        <dbReference type="Pfam" id="PF20974"/>
    </source>
</evidence>
<feature type="domain" description="tRNA synthetases class I (E and Q) anti-codon binding" evidence="13">
    <location>
        <begin position="498"/>
        <end position="577"/>
    </location>
</feature>
<dbReference type="PROSITE" id="PS00178">
    <property type="entry name" value="AA_TRNA_LIGASE_I"/>
    <property type="match status" value="1"/>
</dbReference>
<evidence type="ECO:0000256" key="8">
    <source>
        <dbReference type="ARBA" id="ARBA00048270"/>
    </source>
</evidence>
<dbReference type="NCBIfam" id="TIGR00440">
    <property type="entry name" value="glnS"/>
    <property type="match status" value="1"/>
</dbReference>
<sequence length="696" mass="79853">MSGDETTAAATTTNALSAREIAWAKNPPELLAKHAEVNGTIIRTRFPPEPNGYLHMGHAKSINMNFSLAFDKLGVAPENRRTIFRYDDTNPDAESKEYIDSFVHDLEWLGWTPERTTYSSDNFQKLYDLAIVLIKKGLAYCCDMTKAEMEVQRDLAMKRVLARNTGRDPDEEAPIPSPDILPGRNRDTSPERNLEIFEKMKMGLYDEGTWTLRLKMDFDSPNFNMYDLVAYRIRYTSHPHSGNGWCIYPNYDFTHGICDSLEDIDYSICTLEFENRREPYYWILWALDMFRPNVYEMSRLNLQYTVLSKRRLLKLVNNNIVRGWNDPRMPTLSGYRRRGFTPEIINTFCTDLGATRAANVIEMEKLFNTARVTLSEKTQRAMAALEPIKIVVTNWEDAKANGDVGMVFEVQNSPTDPSMGSHNIEVTSSLYIDSSDFRLVDQKDYYGLAPNKAVGLKYYGGNLICDEVVFEEGSDSKVKELKCRLDNAESREKPKTWISWVSAETAIPCEVRVYNHLFTVPEPTDLWEEEINPESEIIYENAFVDPSVRSLVDKKDVSPIKSNQALQFERMGYFVVDVDSTYESNGNGRLVFNRTVTLKEEVFKKKISKREEDANAARKAKQQADLAAKEARMKIDPKDLFKLAEEYKGKYSKYDEKTGVPTHDADGTELTKSGMKKLKKEQDKHAKQLKKMAMKK</sequence>
<dbReference type="PANTHER" id="PTHR43097:SF4">
    <property type="entry name" value="GLUTAMINE--TRNA LIGASE"/>
    <property type="match status" value="1"/>
</dbReference>
<dbReference type="PANTHER" id="PTHR43097">
    <property type="entry name" value="GLUTAMINE-TRNA LIGASE"/>
    <property type="match status" value="1"/>
</dbReference>
<dbReference type="AlphaFoldDB" id="A0A7S0T9F5"/>
<dbReference type="InterPro" id="IPR004514">
    <property type="entry name" value="Gln-tRNA-synth"/>
</dbReference>
<evidence type="ECO:0000256" key="6">
    <source>
        <dbReference type="ARBA" id="ARBA00022917"/>
    </source>
</evidence>
<feature type="region of interest" description="Disordered" evidence="10">
    <location>
        <begin position="654"/>
        <end position="696"/>
    </location>
</feature>
<dbReference type="InterPro" id="IPR020058">
    <property type="entry name" value="Glu/Gln-tRNA-synth_Ib_cat-dom"/>
</dbReference>
<name>A0A7S0T9F5_9STRA</name>
<dbReference type="SUPFAM" id="SSF52374">
    <property type="entry name" value="Nucleotidylyl transferase"/>
    <property type="match status" value="1"/>
</dbReference>
<evidence type="ECO:0000256" key="9">
    <source>
        <dbReference type="RuleBase" id="RU363037"/>
    </source>
</evidence>
<accession>A0A7S0T9F5</accession>
<dbReference type="GO" id="GO:0004819">
    <property type="term" value="F:glutamine-tRNA ligase activity"/>
    <property type="evidence" value="ECO:0007669"/>
    <property type="project" value="UniProtKB-EC"/>
</dbReference>
<dbReference type="InterPro" id="IPR001412">
    <property type="entry name" value="aa-tRNA-synth_I_CS"/>
</dbReference>
<dbReference type="GO" id="GO:0006425">
    <property type="term" value="P:glutaminyl-tRNA aminoacylation"/>
    <property type="evidence" value="ECO:0007669"/>
    <property type="project" value="InterPro"/>
</dbReference>
<evidence type="ECO:0000256" key="5">
    <source>
        <dbReference type="ARBA" id="ARBA00022840"/>
    </source>
</evidence>
<evidence type="ECO:0000259" key="12">
    <source>
        <dbReference type="Pfam" id="PF03950"/>
    </source>
</evidence>
<dbReference type="Pfam" id="PF00749">
    <property type="entry name" value="tRNA-synt_1c"/>
    <property type="match status" value="1"/>
</dbReference>
<evidence type="ECO:0000256" key="2">
    <source>
        <dbReference type="ARBA" id="ARBA00012836"/>
    </source>
</evidence>
<gene>
    <name evidence="14" type="ORF">PDEL0327_LOCUS1146</name>
</gene>
<dbReference type="GO" id="GO:0005524">
    <property type="term" value="F:ATP binding"/>
    <property type="evidence" value="ECO:0007669"/>
    <property type="project" value="UniProtKB-KW"/>
</dbReference>
<evidence type="ECO:0000256" key="7">
    <source>
        <dbReference type="ARBA" id="ARBA00023146"/>
    </source>
</evidence>
<feature type="compositionally biased region" description="Basic residues" evidence="10">
    <location>
        <begin position="687"/>
        <end position="696"/>
    </location>
</feature>
<dbReference type="FunFam" id="2.40.240.10:FF:000007">
    <property type="entry name" value="Glutamine--tRNA ligase"/>
    <property type="match status" value="1"/>
</dbReference>
<keyword evidence="5 9" id="KW-0067">ATP-binding</keyword>
<dbReference type="Pfam" id="PF20974">
    <property type="entry name" value="tRNA-synt_1c_C2"/>
    <property type="match status" value="1"/>
</dbReference>
<dbReference type="InterPro" id="IPR020059">
    <property type="entry name" value="Glu/Gln-tRNA-synth_Ib_codon-bd"/>
</dbReference>
<evidence type="ECO:0000259" key="11">
    <source>
        <dbReference type="Pfam" id="PF00749"/>
    </source>
</evidence>
<feature type="domain" description="Glutamyl/glutaminyl-tRNA synthetase class Ib anti-codon binding" evidence="12">
    <location>
        <begin position="379"/>
        <end position="486"/>
    </location>
</feature>
<dbReference type="InterPro" id="IPR011035">
    <property type="entry name" value="Ribosomal_bL25/Gln-tRNA_synth"/>
</dbReference>
<evidence type="ECO:0000256" key="3">
    <source>
        <dbReference type="ARBA" id="ARBA00022598"/>
    </source>
</evidence>
<keyword evidence="6 9" id="KW-0648">Protein biosynthesis</keyword>
<dbReference type="EC" id="6.1.1.18" evidence="2"/>
<protein>
    <recommendedName>
        <fullName evidence="2">glutamine--tRNA ligase</fullName>
        <ecNumber evidence="2">6.1.1.18</ecNumber>
    </recommendedName>
</protein>
<dbReference type="FunFam" id="3.40.50.620:FF:000037">
    <property type="entry name" value="Glutamine--tRNA ligase cytoplasmic"/>
    <property type="match status" value="1"/>
</dbReference>
<dbReference type="EMBL" id="HBFG01001508">
    <property type="protein sequence ID" value="CAD8729653.1"/>
    <property type="molecule type" value="Transcribed_RNA"/>
</dbReference>
<dbReference type="Gene3D" id="2.40.240.10">
    <property type="entry name" value="Ribosomal Protein L25, Chain P"/>
    <property type="match status" value="2"/>
</dbReference>
<evidence type="ECO:0000313" key="14">
    <source>
        <dbReference type="EMBL" id="CAD8729653.1"/>
    </source>
</evidence>
<dbReference type="FunFam" id="2.40.240.10:FF:000055">
    <property type="entry name" value="Uncharacterized protein"/>
    <property type="match status" value="1"/>
</dbReference>
<comment type="similarity">
    <text evidence="1 9">Belongs to the class-I aminoacyl-tRNA synthetase family.</text>
</comment>
<evidence type="ECO:0000256" key="10">
    <source>
        <dbReference type="SAM" id="MobiDB-lite"/>
    </source>
</evidence>
<dbReference type="GO" id="GO:0005829">
    <property type="term" value="C:cytosol"/>
    <property type="evidence" value="ECO:0007669"/>
    <property type="project" value="TreeGrafter"/>
</dbReference>
<comment type="catalytic activity">
    <reaction evidence="8">
        <text>tRNA(Gln) + L-glutamine + ATP = L-glutaminyl-tRNA(Gln) + AMP + diphosphate</text>
        <dbReference type="Rhea" id="RHEA:20121"/>
        <dbReference type="Rhea" id="RHEA-COMP:9662"/>
        <dbReference type="Rhea" id="RHEA-COMP:9681"/>
        <dbReference type="ChEBI" id="CHEBI:30616"/>
        <dbReference type="ChEBI" id="CHEBI:33019"/>
        <dbReference type="ChEBI" id="CHEBI:58359"/>
        <dbReference type="ChEBI" id="CHEBI:78442"/>
        <dbReference type="ChEBI" id="CHEBI:78521"/>
        <dbReference type="ChEBI" id="CHEBI:456215"/>
        <dbReference type="EC" id="6.1.1.18"/>
    </reaction>
</comment>
<keyword evidence="7 9" id="KW-0030">Aminoacyl-tRNA synthetase</keyword>
<dbReference type="Pfam" id="PF03950">
    <property type="entry name" value="tRNA-synt_1c_C"/>
    <property type="match status" value="1"/>
</dbReference>
<keyword evidence="4 9" id="KW-0547">Nucleotide-binding</keyword>